<organism evidence="9 10">
    <name type="scientific">Hydra vulgaris</name>
    <name type="common">Hydra</name>
    <name type="synonym">Hydra attenuata</name>
    <dbReference type="NCBI Taxonomy" id="6087"/>
    <lineage>
        <taxon>Eukaryota</taxon>
        <taxon>Metazoa</taxon>
        <taxon>Cnidaria</taxon>
        <taxon>Hydrozoa</taxon>
        <taxon>Hydroidolina</taxon>
        <taxon>Anthoathecata</taxon>
        <taxon>Aplanulata</taxon>
        <taxon>Hydridae</taxon>
        <taxon>Hydra</taxon>
    </lineage>
</organism>
<evidence type="ECO:0000256" key="1">
    <source>
        <dbReference type="ARBA" id="ARBA00004222"/>
    </source>
</evidence>
<name>A0ABM4BH39_HYDVU</name>
<gene>
    <name evidence="10" type="primary">LOC100215867</name>
</gene>
<keyword evidence="5" id="KW-0256">Endoplasmic reticulum</keyword>
<dbReference type="Proteomes" id="UP001652625">
    <property type="component" value="Chromosome 03"/>
</dbReference>
<evidence type="ECO:0000256" key="5">
    <source>
        <dbReference type="ARBA" id="ARBA00022824"/>
    </source>
</evidence>
<evidence type="ECO:0000256" key="7">
    <source>
        <dbReference type="ARBA" id="ARBA00023034"/>
    </source>
</evidence>
<dbReference type="Gene3D" id="3.30.1380.20">
    <property type="entry name" value="Trafficking protein particle complex subunit 3"/>
    <property type="match status" value="1"/>
</dbReference>
<dbReference type="PIRSF" id="PIRSF018293">
    <property type="entry name" value="TRAPP_I_complex_Bet3"/>
    <property type="match status" value="1"/>
</dbReference>
<comment type="subcellular location">
    <subcellularLocation>
        <location evidence="2">Endoplasmic reticulum</location>
    </subcellularLocation>
    <subcellularLocation>
        <location evidence="1 8">Golgi apparatus</location>
        <location evidence="1 8">cis-Golgi network</location>
    </subcellularLocation>
</comment>
<evidence type="ECO:0000256" key="8">
    <source>
        <dbReference type="PIRNR" id="PIRNR018293"/>
    </source>
</evidence>
<dbReference type="RefSeq" id="XP_065648284.1">
    <property type="nucleotide sequence ID" value="XM_065792212.1"/>
</dbReference>
<evidence type="ECO:0000256" key="4">
    <source>
        <dbReference type="ARBA" id="ARBA00022448"/>
    </source>
</evidence>
<comment type="subunit">
    <text evidence="8">Homodimer.</text>
</comment>
<proteinExistence type="inferred from homology"/>
<evidence type="ECO:0000313" key="10">
    <source>
        <dbReference type="RefSeq" id="XP_065648284.1"/>
    </source>
</evidence>
<evidence type="ECO:0000256" key="3">
    <source>
        <dbReference type="ARBA" id="ARBA00006218"/>
    </source>
</evidence>
<comment type="similarity">
    <text evidence="3 8">Belongs to the TRAPP small subunits family. BET3 subfamily.</text>
</comment>
<keyword evidence="6 8" id="KW-0931">ER-Golgi transport</keyword>
<dbReference type="GeneID" id="100215867"/>
<dbReference type="InterPro" id="IPR016721">
    <property type="entry name" value="Bet3"/>
</dbReference>
<keyword evidence="7 8" id="KW-0333">Golgi apparatus</keyword>
<dbReference type="CDD" id="cd14942">
    <property type="entry name" value="TRAPPC3_bet3"/>
    <property type="match status" value="1"/>
</dbReference>
<evidence type="ECO:0000256" key="2">
    <source>
        <dbReference type="ARBA" id="ARBA00004240"/>
    </source>
</evidence>
<keyword evidence="4 8" id="KW-0813">Transport</keyword>
<comment type="function">
    <text evidence="8">May play a role in vesicular transport from endoplasmic reticulum to Golgi.</text>
</comment>
<evidence type="ECO:0000256" key="6">
    <source>
        <dbReference type="ARBA" id="ARBA00022892"/>
    </source>
</evidence>
<evidence type="ECO:0000313" key="9">
    <source>
        <dbReference type="Proteomes" id="UP001652625"/>
    </source>
</evidence>
<dbReference type="InterPro" id="IPR024096">
    <property type="entry name" value="NO_sig/Golgi_transp_ligand-bd"/>
</dbReference>
<reference evidence="10" key="1">
    <citation type="submission" date="2025-08" db="UniProtKB">
        <authorList>
            <consortium name="RefSeq"/>
        </authorList>
    </citation>
    <scope>IDENTIFICATION</scope>
</reference>
<keyword evidence="9" id="KW-1185">Reference proteome</keyword>
<protein>
    <recommendedName>
        <fullName evidence="8">Trafficking protein particle complex subunit</fullName>
    </recommendedName>
</protein>
<dbReference type="PANTHER" id="PTHR13048">
    <property type="entry name" value="TRAFFICKING PROTEIN PARTICLE COMPLEX SUBUNIT 3"/>
    <property type="match status" value="1"/>
</dbReference>
<dbReference type="InterPro" id="IPR007194">
    <property type="entry name" value="TRAPP_component"/>
</dbReference>
<sequence length="179" mass="19959">MSKQGTVRDNKKVSGELFTLTYGALVSQLLKDYESDDEVNKQLEKMGYNIGVRLIEDFLARSNVGRCHDLKETADVIAKNGFKMFLGITPQVTSWNAMGDEFSLIFDSNPLAEFVELPDGHSNLWYSSILAGVIKGALEMVQMEVEAAFVQDVLRGDSITEMRVKFLKKLEDAVPVGED</sequence>
<dbReference type="SUPFAM" id="SSF111126">
    <property type="entry name" value="Ligand-binding domain in the NO signalling and Golgi transport"/>
    <property type="match status" value="1"/>
</dbReference>
<accession>A0ABM4BH39</accession>
<dbReference type="Pfam" id="PF04051">
    <property type="entry name" value="TRAPP"/>
    <property type="match status" value="1"/>
</dbReference>